<sequence length="328" mass="35425">MKILVDAMGGDHAPEEIVQGAINASNDSDIEVVLVGNENKIKPYLRASKKSIEIVNAEEIITYDEQPVAAIRKKKDSSIVKGLRLLKEGKAHAMVSAGSTGALMAGGLFILGRLEGIDRPAIATLFPTAKNPVLLLDIGANSEIKPKNLVQFAMMGSIYTAEILNRENPRVGLMNIGTEKEKGNSVIKAAYSDLNRLENINFIGNIESRNIFDGNADVVVCDGFTGNIFLKTIEGFGMYIFKQLKKEIKSNIVYSLGAALMKPAINKVRASMDYAEHGGAMFLGIDGVLIKCHGSSDRKAIANGIKAACRFAEANISEKLKQNLEVTL</sequence>
<evidence type="ECO:0000313" key="11">
    <source>
        <dbReference type="EMBL" id="CDI40640.1"/>
    </source>
</evidence>
<comment type="subcellular location">
    <subcellularLocation>
        <location evidence="10">Cytoplasm</location>
    </subcellularLocation>
    <text evidence="10">Associated with the membrane possibly through PlsY.</text>
</comment>
<comment type="similarity">
    <text evidence="10">Belongs to the PlsX family.</text>
</comment>
<evidence type="ECO:0000256" key="3">
    <source>
        <dbReference type="ARBA" id="ARBA00022516"/>
    </source>
</evidence>
<evidence type="ECO:0000256" key="1">
    <source>
        <dbReference type="ARBA" id="ARBA00001232"/>
    </source>
</evidence>
<evidence type="ECO:0000256" key="5">
    <source>
        <dbReference type="ARBA" id="ARBA00023098"/>
    </source>
</evidence>
<dbReference type="Pfam" id="PF02504">
    <property type="entry name" value="FA_synthesis"/>
    <property type="match status" value="1"/>
</dbReference>
<dbReference type="OrthoDB" id="9806408at2"/>
<dbReference type="UniPathway" id="UPA00085"/>
<dbReference type="PANTHER" id="PTHR30100">
    <property type="entry name" value="FATTY ACID/PHOSPHOLIPID SYNTHESIS PROTEIN PLSX"/>
    <property type="match status" value="1"/>
</dbReference>
<dbReference type="GO" id="GO:0008654">
    <property type="term" value="P:phospholipid biosynthetic process"/>
    <property type="evidence" value="ECO:0007669"/>
    <property type="project" value="UniProtKB-KW"/>
</dbReference>
<dbReference type="PIRSF" id="PIRSF002465">
    <property type="entry name" value="Phsphlp_syn_PlsX"/>
    <property type="match status" value="1"/>
</dbReference>
<dbReference type="Gene3D" id="3.40.718.10">
    <property type="entry name" value="Isopropylmalate Dehydrogenase"/>
    <property type="match status" value="1"/>
</dbReference>
<evidence type="ECO:0000256" key="9">
    <source>
        <dbReference type="ARBA" id="ARBA00046608"/>
    </source>
</evidence>
<name>F4LTK2_TEPAE</name>
<dbReference type="RefSeq" id="WP_013778255.1">
    <property type="nucleotide sequence ID" value="NC_015519.1"/>
</dbReference>
<keyword evidence="6 10" id="KW-0594">Phospholipid biosynthesis</keyword>
<comment type="function">
    <text evidence="10">Catalyzes the reversible formation of acyl-phosphate (acyl-PO(4)) from acyl-[acyl-carrier-protein] (acyl-ACP). This enzyme utilizes acyl-ACP as fatty acyl donor, but not acyl-CoA.</text>
</comment>
<keyword evidence="2 10" id="KW-0963">Cytoplasm</keyword>
<dbReference type="PANTHER" id="PTHR30100:SF1">
    <property type="entry name" value="PHOSPHATE ACYLTRANSFERASE"/>
    <property type="match status" value="1"/>
</dbReference>
<dbReference type="SUPFAM" id="SSF53659">
    <property type="entry name" value="Isocitrate/Isopropylmalate dehydrogenase-like"/>
    <property type="match status" value="1"/>
</dbReference>
<evidence type="ECO:0000256" key="7">
    <source>
        <dbReference type="ARBA" id="ARBA00023264"/>
    </source>
</evidence>
<dbReference type="GO" id="GO:0043811">
    <property type="term" value="F:phosphate:acyl-[acyl carrier protein] acyltransferase activity"/>
    <property type="evidence" value="ECO:0007669"/>
    <property type="project" value="UniProtKB-UniRule"/>
</dbReference>
<gene>
    <name evidence="10 11" type="primary">plsX</name>
    <name evidence="11" type="ordered locus">TEPIRE1_1296</name>
</gene>
<keyword evidence="12" id="KW-1185">Reference proteome</keyword>
<accession>F4LTK2</accession>
<dbReference type="HAMAP" id="MF_00019">
    <property type="entry name" value="PlsX"/>
    <property type="match status" value="1"/>
</dbReference>
<dbReference type="InterPro" id="IPR012281">
    <property type="entry name" value="Phospholipid_synth_PlsX-like"/>
</dbReference>
<dbReference type="KEGG" id="tae:TepiRe1_1296"/>
<dbReference type="GO" id="GO:0005737">
    <property type="term" value="C:cytoplasm"/>
    <property type="evidence" value="ECO:0007669"/>
    <property type="project" value="UniProtKB-SubCell"/>
</dbReference>
<dbReference type="HOGENOM" id="CLU_039379_1_1_9"/>
<dbReference type="Proteomes" id="UP000010802">
    <property type="component" value="Chromosome"/>
</dbReference>
<comment type="pathway">
    <text evidence="10">Lipid metabolism; phospholipid metabolism.</text>
</comment>
<dbReference type="NCBIfam" id="TIGR00182">
    <property type="entry name" value="plsX"/>
    <property type="match status" value="1"/>
</dbReference>
<reference evidence="12" key="1">
    <citation type="journal article" date="2013" name="Genome Announc.">
        <title>First genome sequence of a syntrophic acetate-oxidizing bacterium, Tepidanaerobacter acetatoxydans strain Re1.</title>
        <authorList>
            <person name="Manzoor S."/>
            <person name="Bongcam-Rudloff E."/>
            <person name="Schnurer A."/>
            <person name="Muller B."/>
        </authorList>
    </citation>
    <scope>NUCLEOTIDE SEQUENCE [LARGE SCALE GENOMIC DNA]</scope>
    <source>
        <strain evidence="12">Re1</strain>
    </source>
</reference>
<comment type="subunit">
    <text evidence="9 10">Homodimer. Probably interacts with PlsY.</text>
</comment>
<protein>
    <recommendedName>
        <fullName evidence="8 10">Phosphate acyltransferase</fullName>
        <ecNumber evidence="8 10">2.3.1.274</ecNumber>
    </recommendedName>
    <alternativeName>
        <fullName evidence="10">Acyl-ACP phosphotransacylase</fullName>
    </alternativeName>
    <alternativeName>
        <fullName evidence="10">Acyl-[acyl-carrier-protein]--phosphate acyltransferase</fullName>
    </alternativeName>
    <alternativeName>
        <fullName evidence="10">Phosphate-acyl-ACP acyltransferase</fullName>
    </alternativeName>
</protein>
<evidence type="ECO:0000256" key="6">
    <source>
        <dbReference type="ARBA" id="ARBA00023209"/>
    </source>
</evidence>
<dbReference type="InterPro" id="IPR003664">
    <property type="entry name" value="FA_synthesis"/>
</dbReference>
<comment type="catalytic activity">
    <reaction evidence="1 10">
        <text>a fatty acyl-[ACP] + phosphate = an acyl phosphate + holo-[ACP]</text>
        <dbReference type="Rhea" id="RHEA:42292"/>
        <dbReference type="Rhea" id="RHEA-COMP:9685"/>
        <dbReference type="Rhea" id="RHEA-COMP:14125"/>
        <dbReference type="ChEBI" id="CHEBI:43474"/>
        <dbReference type="ChEBI" id="CHEBI:59918"/>
        <dbReference type="ChEBI" id="CHEBI:64479"/>
        <dbReference type="ChEBI" id="CHEBI:138651"/>
        <dbReference type="EC" id="2.3.1.274"/>
    </reaction>
</comment>
<keyword evidence="7 10" id="KW-1208">Phospholipid metabolism</keyword>
<dbReference type="KEGG" id="tep:TepRe1_1186"/>
<keyword evidence="11" id="KW-0012">Acyltransferase</keyword>
<dbReference type="AlphaFoldDB" id="F4LTK2"/>
<keyword evidence="3 10" id="KW-0444">Lipid biosynthesis</keyword>
<keyword evidence="4 10" id="KW-0808">Transferase</keyword>
<dbReference type="EC" id="2.3.1.274" evidence="8 10"/>
<keyword evidence="5 10" id="KW-0443">Lipid metabolism</keyword>
<dbReference type="GO" id="GO:0006633">
    <property type="term" value="P:fatty acid biosynthetic process"/>
    <property type="evidence" value="ECO:0007669"/>
    <property type="project" value="UniProtKB-UniRule"/>
</dbReference>
<organism evidence="11 12">
    <name type="scientific">Tepidanaerobacter acetatoxydans (strain DSM 21804 / JCM 16047 / Re1)</name>
    <dbReference type="NCBI Taxonomy" id="1209989"/>
    <lineage>
        <taxon>Bacteria</taxon>
        <taxon>Bacillati</taxon>
        <taxon>Bacillota</taxon>
        <taxon>Clostridia</taxon>
        <taxon>Thermosediminibacterales</taxon>
        <taxon>Tepidanaerobacteraceae</taxon>
        <taxon>Tepidanaerobacter</taxon>
    </lineage>
</organism>
<evidence type="ECO:0000256" key="2">
    <source>
        <dbReference type="ARBA" id="ARBA00022490"/>
    </source>
</evidence>
<dbReference type="EMBL" id="HF563609">
    <property type="protein sequence ID" value="CDI40640.1"/>
    <property type="molecule type" value="Genomic_DNA"/>
</dbReference>
<dbReference type="eggNOG" id="COG0416">
    <property type="taxonomic scope" value="Bacteria"/>
</dbReference>
<evidence type="ECO:0000313" key="12">
    <source>
        <dbReference type="Proteomes" id="UP000010802"/>
    </source>
</evidence>
<dbReference type="STRING" id="1209989.TepRe1_1186"/>
<evidence type="ECO:0000256" key="4">
    <source>
        <dbReference type="ARBA" id="ARBA00022679"/>
    </source>
</evidence>
<evidence type="ECO:0000256" key="10">
    <source>
        <dbReference type="HAMAP-Rule" id="MF_00019"/>
    </source>
</evidence>
<evidence type="ECO:0000256" key="8">
    <source>
        <dbReference type="ARBA" id="ARBA00024069"/>
    </source>
</evidence>
<proteinExistence type="inferred from homology"/>